<accession>A0ABU1J8N5</accession>
<reference evidence="1 2" key="1">
    <citation type="submission" date="2023-07" db="EMBL/GenBank/DDBJ databases">
        <title>Sequencing the genomes of 1000 actinobacteria strains.</title>
        <authorList>
            <person name="Klenk H.-P."/>
        </authorList>
    </citation>
    <scope>NUCLEOTIDE SEQUENCE [LARGE SCALE GENOMIC DNA]</scope>
    <source>
        <strain evidence="1 2">DSM 14555</strain>
    </source>
</reference>
<evidence type="ECO:0000313" key="1">
    <source>
        <dbReference type="EMBL" id="MDR6268231.1"/>
    </source>
</evidence>
<dbReference type="EMBL" id="JAVDQF010000001">
    <property type="protein sequence ID" value="MDR6268231.1"/>
    <property type="molecule type" value="Genomic_DNA"/>
</dbReference>
<gene>
    <name evidence="1" type="ORF">JOE69_000469</name>
</gene>
<name>A0ABU1J8N5_9MICC</name>
<dbReference type="SUPFAM" id="SSF52980">
    <property type="entry name" value="Restriction endonuclease-like"/>
    <property type="match status" value="1"/>
</dbReference>
<evidence type="ECO:0008006" key="3">
    <source>
        <dbReference type="Google" id="ProtNLM"/>
    </source>
</evidence>
<evidence type="ECO:0000313" key="2">
    <source>
        <dbReference type="Proteomes" id="UP001185069"/>
    </source>
</evidence>
<dbReference type="Gene3D" id="3.40.960.10">
    <property type="entry name" value="VSR Endonuclease"/>
    <property type="match status" value="1"/>
</dbReference>
<proteinExistence type="predicted"/>
<comment type="caution">
    <text evidence="1">The sequence shown here is derived from an EMBL/GenBank/DDBJ whole genome shotgun (WGS) entry which is preliminary data.</text>
</comment>
<sequence length="309" mass="34678">MRRRLLPENLPLPAFTLAQARNLGVPRSRSTAQDLEIPSRGLRVLKTAEPDLPALVRSLLALAPGCFASHLTAAKLWRVPLPFWAENRTEVDVARRRPAAAPRRKGVNGHRLRITRDEVTLQNGVWLTTPARTWRDLATVLNEEDLVVAGDFLVRSRQRDFGEQRKALCTLTELTEMLPERAQANVLRRTAAAKVRSGVDSPQETRLRLQLVDAGLPEPAVNHSLDDPFDGHPIRWADLAYIEYKIVIQYEGDHHRSRAQLATDIARDDDWQRAGWTVVRLTAADLQAEGAYAVAKVRAALVRSGWQPC</sequence>
<dbReference type="Proteomes" id="UP001185069">
    <property type="component" value="Unassembled WGS sequence"/>
</dbReference>
<organism evidence="1 2">
    <name type="scientific">Arthrobacter russicus</name>
    <dbReference type="NCBI Taxonomy" id="172040"/>
    <lineage>
        <taxon>Bacteria</taxon>
        <taxon>Bacillati</taxon>
        <taxon>Actinomycetota</taxon>
        <taxon>Actinomycetes</taxon>
        <taxon>Micrococcales</taxon>
        <taxon>Micrococcaceae</taxon>
        <taxon>Arthrobacter</taxon>
    </lineage>
</organism>
<protein>
    <recommendedName>
        <fullName evidence="3">DUF559 domain-containing protein</fullName>
    </recommendedName>
</protein>
<keyword evidence="2" id="KW-1185">Reference proteome</keyword>
<dbReference type="RefSeq" id="WP_309795765.1">
    <property type="nucleotide sequence ID" value="NZ_BAAAHY010000006.1"/>
</dbReference>
<dbReference type="InterPro" id="IPR011335">
    <property type="entry name" value="Restrct_endonuc-II-like"/>
</dbReference>